<keyword evidence="1" id="KW-0560">Oxidoreductase</keyword>
<dbReference type="EC" id="1.14.-.-" evidence="1"/>
<comment type="similarity">
    <text evidence="1">Belongs to the TrhO family.</text>
</comment>
<dbReference type="SMART" id="SM00450">
    <property type="entry name" value="RHOD"/>
    <property type="match status" value="1"/>
</dbReference>
<protein>
    <recommendedName>
        <fullName evidence="1">tRNA uridine(34) hydroxylase</fullName>
        <ecNumber evidence="1">1.14.-.-</ecNumber>
    </recommendedName>
    <alternativeName>
        <fullName evidence="1">tRNA hydroxylation protein O</fullName>
    </alternativeName>
</protein>
<dbReference type="InterPro" id="IPR020936">
    <property type="entry name" value="TrhO"/>
</dbReference>
<dbReference type="Pfam" id="PF17773">
    <property type="entry name" value="UPF0176_N"/>
    <property type="match status" value="1"/>
</dbReference>
<gene>
    <name evidence="1" type="primary">trhO</name>
    <name evidence="4" type="ORF">ACFSX5_10830</name>
</gene>
<dbReference type="Proteomes" id="UP001597521">
    <property type="component" value="Unassembled WGS sequence"/>
</dbReference>
<dbReference type="PANTHER" id="PTHR43268:SF3">
    <property type="entry name" value="RHODANESE-LIKE DOMAIN-CONTAINING PROTEIN 7-RELATED"/>
    <property type="match status" value="1"/>
</dbReference>
<feature type="region of interest" description="Disordered" evidence="2">
    <location>
        <begin position="326"/>
        <end position="356"/>
    </location>
</feature>
<feature type="compositionally biased region" description="Basic and acidic residues" evidence="2">
    <location>
        <begin position="337"/>
        <end position="356"/>
    </location>
</feature>
<dbReference type="Gene3D" id="3.30.70.100">
    <property type="match status" value="1"/>
</dbReference>
<dbReference type="HAMAP" id="MF_00469">
    <property type="entry name" value="TrhO"/>
    <property type="match status" value="1"/>
</dbReference>
<dbReference type="InterPro" id="IPR040503">
    <property type="entry name" value="TRHO_N"/>
</dbReference>
<name>A0ABW5QLE6_9HYPH</name>
<keyword evidence="5" id="KW-1185">Reference proteome</keyword>
<reference evidence="5" key="1">
    <citation type="journal article" date="2019" name="Int. J. Syst. Evol. Microbiol.">
        <title>The Global Catalogue of Microorganisms (GCM) 10K type strain sequencing project: providing services to taxonomists for standard genome sequencing and annotation.</title>
        <authorList>
            <consortium name="The Broad Institute Genomics Platform"/>
            <consortium name="The Broad Institute Genome Sequencing Center for Infectious Disease"/>
            <person name="Wu L."/>
            <person name="Ma J."/>
        </authorList>
    </citation>
    <scope>NUCLEOTIDE SEQUENCE [LARGE SCALE GENOMIC DNA]</scope>
    <source>
        <strain evidence="5">CCM 7427</strain>
    </source>
</reference>
<dbReference type="InterPro" id="IPR036873">
    <property type="entry name" value="Rhodanese-like_dom_sf"/>
</dbReference>
<comment type="catalytic activity">
    <reaction evidence="1">
        <text>uridine(34) in tRNA + AH2 + O2 = 5-hydroxyuridine(34) in tRNA + A + H2O</text>
        <dbReference type="Rhea" id="RHEA:64224"/>
        <dbReference type="Rhea" id="RHEA-COMP:11727"/>
        <dbReference type="Rhea" id="RHEA-COMP:13381"/>
        <dbReference type="ChEBI" id="CHEBI:13193"/>
        <dbReference type="ChEBI" id="CHEBI:15377"/>
        <dbReference type="ChEBI" id="CHEBI:15379"/>
        <dbReference type="ChEBI" id="CHEBI:17499"/>
        <dbReference type="ChEBI" id="CHEBI:65315"/>
        <dbReference type="ChEBI" id="CHEBI:136877"/>
    </reaction>
</comment>
<organism evidence="4 5">
    <name type="scientific">Devosia albogilva</name>
    <dbReference type="NCBI Taxonomy" id="429726"/>
    <lineage>
        <taxon>Bacteria</taxon>
        <taxon>Pseudomonadati</taxon>
        <taxon>Pseudomonadota</taxon>
        <taxon>Alphaproteobacteria</taxon>
        <taxon>Hyphomicrobiales</taxon>
        <taxon>Devosiaceae</taxon>
        <taxon>Devosia</taxon>
    </lineage>
</organism>
<dbReference type="RefSeq" id="WP_386833415.1">
    <property type="nucleotide sequence ID" value="NZ_JBHUNP010000001.1"/>
</dbReference>
<sequence>MTTAAAGDMSGPMSPDPEIAATLPQADQPYKVMAIYKFAALPDAGAIRPALAQFCCSQGIRGTLILAPEGLNGTVAGTPSAIDALAEWLFEGPDFAGRLEGAEVKYSHAAEMPFLRMKVRLKPEIVTLRAPEANPAERVGTYVDPRDWNRLIERNDVVLVDTRNRYEVGIGTFQRAVDPGTDSFVEFKDYVAEKLDPAQHKKVAMFCTGGIRCEKASSYLLSQGFEEVYHLKGGILAYLEQVPENESRFAGECFVFDERVSVGHGLKLGDATLCRACRNPLTAADRADARYVEGVSCPHCHGDAARHAAAAERQRQIDLARQRGRAHLGDAAITDAAEARARKRDRADASRRANGS</sequence>
<evidence type="ECO:0000313" key="4">
    <source>
        <dbReference type="EMBL" id="MFD2648286.1"/>
    </source>
</evidence>
<dbReference type="SUPFAM" id="SSF52821">
    <property type="entry name" value="Rhodanese/Cell cycle control phosphatase"/>
    <property type="match status" value="1"/>
</dbReference>
<accession>A0ABW5QLE6</accession>
<dbReference type="EMBL" id="JBHUNP010000001">
    <property type="protein sequence ID" value="MFD2648286.1"/>
    <property type="molecule type" value="Genomic_DNA"/>
</dbReference>
<dbReference type="PANTHER" id="PTHR43268">
    <property type="entry name" value="THIOSULFATE SULFURTRANSFERASE/RHODANESE-LIKE DOMAIN-CONTAINING PROTEIN 2"/>
    <property type="match status" value="1"/>
</dbReference>
<dbReference type="Gene3D" id="3.40.250.10">
    <property type="entry name" value="Rhodanese-like domain"/>
    <property type="match status" value="1"/>
</dbReference>
<dbReference type="PROSITE" id="PS50206">
    <property type="entry name" value="RHODANESE_3"/>
    <property type="match status" value="1"/>
</dbReference>
<comment type="function">
    <text evidence="1">Catalyzes oxygen-dependent 5-hydroxyuridine (ho5U) modification at position 34 in tRNAs.</text>
</comment>
<evidence type="ECO:0000256" key="1">
    <source>
        <dbReference type="HAMAP-Rule" id="MF_00469"/>
    </source>
</evidence>
<feature type="domain" description="Rhodanese" evidence="3">
    <location>
        <begin position="153"/>
        <end position="247"/>
    </location>
</feature>
<dbReference type="NCBIfam" id="NF001136">
    <property type="entry name" value="PRK00142.1-4"/>
    <property type="match status" value="1"/>
</dbReference>
<keyword evidence="1" id="KW-0819">tRNA processing</keyword>
<evidence type="ECO:0000313" key="5">
    <source>
        <dbReference type="Proteomes" id="UP001597521"/>
    </source>
</evidence>
<dbReference type="Pfam" id="PF00581">
    <property type="entry name" value="Rhodanese"/>
    <property type="match status" value="1"/>
</dbReference>
<proteinExistence type="inferred from homology"/>
<evidence type="ECO:0000259" key="3">
    <source>
        <dbReference type="PROSITE" id="PS50206"/>
    </source>
</evidence>
<comment type="caution">
    <text evidence="4">The sequence shown here is derived from an EMBL/GenBank/DDBJ whole genome shotgun (WGS) entry which is preliminary data.</text>
</comment>
<evidence type="ECO:0000256" key="2">
    <source>
        <dbReference type="SAM" id="MobiDB-lite"/>
    </source>
</evidence>
<dbReference type="InterPro" id="IPR001763">
    <property type="entry name" value="Rhodanese-like_dom"/>
</dbReference>
<dbReference type="CDD" id="cd01518">
    <property type="entry name" value="RHOD_YceA"/>
    <property type="match status" value="1"/>
</dbReference>